<proteinExistence type="predicted"/>
<dbReference type="AlphaFoldDB" id="A0A2N9IDE3"/>
<protein>
    <submittedName>
        <fullName evidence="1">Uncharacterized protein</fullName>
    </submittedName>
</protein>
<organism evidence="1">
    <name type="scientific">Fagus sylvatica</name>
    <name type="common">Beechnut</name>
    <dbReference type="NCBI Taxonomy" id="28930"/>
    <lineage>
        <taxon>Eukaryota</taxon>
        <taxon>Viridiplantae</taxon>
        <taxon>Streptophyta</taxon>
        <taxon>Embryophyta</taxon>
        <taxon>Tracheophyta</taxon>
        <taxon>Spermatophyta</taxon>
        <taxon>Magnoliopsida</taxon>
        <taxon>eudicotyledons</taxon>
        <taxon>Gunneridae</taxon>
        <taxon>Pentapetalae</taxon>
        <taxon>rosids</taxon>
        <taxon>fabids</taxon>
        <taxon>Fagales</taxon>
        <taxon>Fagaceae</taxon>
        <taxon>Fagus</taxon>
    </lineage>
</organism>
<evidence type="ECO:0000313" key="1">
    <source>
        <dbReference type="EMBL" id="SPD22090.1"/>
    </source>
</evidence>
<name>A0A2N9IDE3_FAGSY</name>
<sequence>MGLGFGLGGLRFVRGFGFWSRRRSGLRFAPGGLRFLSRCRSGCGLISGWAWVDLGLPAQGDFARGGLGFLSRCHGFAVGLGRAQRIRK</sequence>
<dbReference type="EMBL" id="OIVN01005357">
    <property type="protein sequence ID" value="SPD22090.1"/>
    <property type="molecule type" value="Genomic_DNA"/>
</dbReference>
<reference evidence="1" key="1">
    <citation type="submission" date="2018-02" db="EMBL/GenBank/DDBJ databases">
        <authorList>
            <person name="Cohen D.B."/>
            <person name="Kent A.D."/>
        </authorList>
    </citation>
    <scope>NUCLEOTIDE SEQUENCE</scope>
</reference>
<gene>
    <name evidence="1" type="ORF">FSB_LOCUS49972</name>
</gene>
<accession>A0A2N9IDE3</accession>